<proteinExistence type="predicted"/>
<dbReference type="OrthoDB" id="194599at2"/>
<dbReference type="GO" id="GO:0003677">
    <property type="term" value="F:DNA binding"/>
    <property type="evidence" value="ECO:0007669"/>
    <property type="project" value="UniProtKB-KW"/>
</dbReference>
<dbReference type="PANTHER" id="PTHR43132">
    <property type="entry name" value="ARSENICAL RESISTANCE OPERON REPRESSOR ARSR-RELATED"/>
    <property type="match status" value="1"/>
</dbReference>
<reference evidence="5 6" key="1">
    <citation type="submission" date="2016-09" db="EMBL/GenBank/DDBJ databases">
        <title>Rhizobium sp. nov., a novel species isolated from the rice rhizosphere.</title>
        <authorList>
            <person name="Zhao J."/>
            <person name="Zhang X."/>
        </authorList>
    </citation>
    <scope>NUCLEOTIDE SEQUENCE [LARGE SCALE GENOMIC DNA]</scope>
    <source>
        <strain evidence="5 6">MH17</strain>
    </source>
</reference>
<sequence>MSIEAMQAKSAEAAAFMRLFGTPSRLLLLCFIAEKERSVGEMQDELGFRQPALSQQLAELRQAGVVQTRRASRQIFYSIADARVATVMAMLMQMFCSPDQAEASNGAAAGGGRGA</sequence>
<dbReference type="Proteomes" id="UP000186143">
    <property type="component" value="Unassembled WGS sequence"/>
</dbReference>
<evidence type="ECO:0000313" key="5">
    <source>
        <dbReference type="EMBL" id="OLP55029.1"/>
    </source>
</evidence>
<dbReference type="Gene3D" id="1.10.10.10">
    <property type="entry name" value="Winged helix-like DNA-binding domain superfamily/Winged helix DNA-binding domain"/>
    <property type="match status" value="1"/>
</dbReference>
<keyword evidence="3" id="KW-0804">Transcription</keyword>
<dbReference type="InterPro" id="IPR051011">
    <property type="entry name" value="Metal_resp_trans_reg"/>
</dbReference>
<dbReference type="InterPro" id="IPR011991">
    <property type="entry name" value="ArsR-like_HTH"/>
</dbReference>
<dbReference type="SMART" id="SM00418">
    <property type="entry name" value="HTH_ARSR"/>
    <property type="match status" value="1"/>
</dbReference>
<keyword evidence="2" id="KW-0238">DNA-binding</keyword>
<accession>A0A1Q9AIH2</accession>
<keyword evidence="1" id="KW-0805">Transcription regulation</keyword>
<protein>
    <submittedName>
        <fullName evidence="5">Transcriptional regulator</fullName>
    </submittedName>
</protein>
<dbReference type="GO" id="GO:0003700">
    <property type="term" value="F:DNA-binding transcription factor activity"/>
    <property type="evidence" value="ECO:0007669"/>
    <property type="project" value="InterPro"/>
</dbReference>
<dbReference type="PANTHER" id="PTHR43132:SF2">
    <property type="entry name" value="ARSENICAL RESISTANCE OPERON REPRESSOR ARSR-RELATED"/>
    <property type="match status" value="1"/>
</dbReference>
<evidence type="ECO:0000256" key="2">
    <source>
        <dbReference type="ARBA" id="ARBA00023125"/>
    </source>
</evidence>
<dbReference type="STRING" id="1672749.BJF92_16650"/>
<evidence type="ECO:0000313" key="6">
    <source>
        <dbReference type="Proteomes" id="UP000186143"/>
    </source>
</evidence>
<evidence type="ECO:0000256" key="1">
    <source>
        <dbReference type="ARBA" id="ARBA00023015"/>
    </source>
</evidence>
<name>A0A1Q9AIH2_9HYPH</name>
<dbReference type="AlphaFoldDB" id="A0A1Q9AIH2"/>
<dbReference type="InterPro" id="IPR001845">
    <property type="entry name" value="HTH_ArsR_DNA-bd_dom"/>
</dbReference>
<dbReference type="PRINTS" id="PR00778">
    <property type="entry name" value="HTHARSR"/>
</dbReference>
<evidence type="ECO:0000259" key="4">
    <source>
        <dbReference type="PROSITE" id="PS50987"/>
    </source>
</evidence>
<dbReference type="SUPFAM" id="SSF46785">
    <property type="entry name" value="Winged helix' DNA-binding domain"/>
    <property type="match status" value="1"/>
</dbReference>
<organism evidence="5 6">
    <name type="scientific">Xaviernesmea rhizosphaerae</name>
    <dbReference type="NCBI Taxonomy" id="1672749"/>
    <lineage>
        <taxon>Bacteria</taxon>
        <taxon>Pseudomonadati</taxon>
        <taxon>Pseudomonadota</taxon>
        <taxon>Alphaproteobacteria</taxon>
        <taxon>Hyphomicrobiales</taxon>
        <taxon>Rhizobiaceae</taxon>
        <taxon>Rhizobium/Agrobacterium group</taxon>
        <taxon>Xaviernesmea</taxon>
    </lineage>
</organism>
<dbReference type="EMBL" id="MKIO01000030">
    <property type="protein sequence ID" value="OLP55029.1"/>
    <property type="molecule type" value="Genomic_DNA"/>
</dbReference>
<evidence type="ECO:0000256" key="3">
    <source>
        <dbReference type="ARBA" id="ARBA00023163"/>
    </source>
</evidence>
<feature type="domain" description="HTH arsR-type" evidence="4">
    <location>
        <begin position="5"/>
        <end position="99"/>
    </location>
</feature>
<dbReference type="InterPro" id="IPR036388">
    <property type="entry name" value="WH-like_DNA-bd_sf"/>
</dbReference>
<dbReference type="CDD" id="cd00090">
    <property type="entry name" value="HTH_ARSR"/>
    <property type="match status" value="1"/>
</dbReference>
<gene>
    <name evidence="5" type="ORF">BJF92_16650</name>
</gene>
<dbReference type="NCBIfam" id="NF033788">
    <property type="entry name" value="HTH_metalloreg"/>
    <property type="match status" value="1"/>
</dbReference>
<dbReference type="Pfam" id="PF01022">
    <property type="entry name" value="HTH_5"/>
    <property type="match status" value="1"/>
</dbReference>
<comment type="caution">
    <text evidence="5">The sequence shown here is derived from an EMBL/GenBank/DDBJ whole genome shotgun (WGS) entry which is preliminary data.</text>
</comment>
<dbReference type="PROSITE" id="PS50987">
    <property type="entry name" value="HTH_ARSR_2"/>
    <property type="match status" value="1"/>
</dbReference>
<dbReference type="InterPro" id="IPR036390">
    <property type="entry name" value="WH_DNA-bd_sf"/>
</dbReference>